<dbReference type="InterPro" id="IPR036935">
    <property type="entry name" value="Ribosomal_bL9_N_sf"/>
</dbReference>
<name>A0A1F5NU65_9BACT</name>
<dbReference type="Proteomes" id="UP000178892">
    <property type="component" value="Unassembled WGS sequence"/>
</dbReference>
<dbReference type="InterPro" id="IPR020070">
    <property type="entry name" value="Ribosomal_bL9_N"/>
</dbReference>
<dbReference type="GO" id="GO:1990904">
    <property type="term" value="C:ribonucleoprotein complex"/>
    <property type="evidence" value="ECO:0007669"/>
    <property type="project" value="UniProtKB-KW"/>
</dbReference>
<dbReference type="Pfam" id="PF01281">
    <property type="entry name" value="Ribosomal_L9_N"/>
    <property type="match status" value="1"/>
</dbReference>
<dbReference type="GO" id="GO:0003735">
    <property type="term" value="F:structural constituent of ribosome"/>
    <property type="evidence" value="ECO:0007669"/>
    <property type="project" value="InterPro"/>
</dbReference>
<dbReference type="NCBIfam" id="TIGR00158">
    <property type="entry name" value="L9"/>
    <property type="match status" value="1"/>
</dbReference>
<dbReference type="SUPFAM" id="SSF55658">
    <property type="entry name" value="L9 N-domain-like"/>
    <property type="match status" value="1"/>
</dbReference>
<evidence type="ECO:0000256" key="1">
    <source>
        <dbReference type="ARBA" id="ARBA00010605"/>
    </source>
</evidence>
<gene>
    <name evidence="7" type="primary">rplI</name>
    <name evidence="9" type="ORF">A2720_01065</name>
</gene>
<accession>A0A1F5NU65</accession>
<comment type="function">
    <text evidence="7">Binds to the 23S rRNA.</text>
</comment>
<dbReference type="AlphaFoldDB" id="A0A1F5NU65"/>
<evidence type="ECO:0000313" key="9">
    <source>
        <dbReference type="EMBL" id="OGE81114.1"/>
    </source>
</evidence>
<dbReference type="STRING" id="1817825.A2720_01065"/>
<evidence type="ECO:0000256" key="7">
    <source>
        <dbReference type="HAMAP-Rule" id="MF_00503"/>
    </source>
</evidence>
<protein>
    <recommendedName>
        <fullName evidence="6 7">Large ribosomal subunit protein bL9</fullName>
    </recommendedName>
</protein>
<keyword evidence="5 7" id="KW-0687">Ribonucleoprotein</keyword>
<dbReference type="InterPro" id="IPR036791">
    <property type="entry name" value="Ribosomal_bL9_C_sf"/>
</dbReference>
<feature type="domain" description="Ribosomal protein L9" evidence="8">
    <location>
        <begin position="13"/>
        <end position="40"/>
    </location>
</feature>
<dbReference type="InterPro" id="IPR020069">
    <property type="entry name" value="Ribosomal_bL9_C"/>
</dbReference>
<evidence type="ECO:0000256" key="5">
    <source>
        <dbReference type="ARBA" id="ARBA00023274"/>
    </source>
</evidence>
<dbReference type="PROSITE" id="PS00651">
    <property type="entry name" value="RIBOSOMAL_L9"/>
    <property type="match status" value="1"/>
</dbReference>
<dbReference type="EMBL" id="MFEL01000010">
    <property type="protein sequence ID" value="OGE81114.1"/>
    <property type="molecule type" value="Genomic_DNA"/>
</dbReference>
<dbReference type="InterPro" id="IPR009027">
    <property type="entry name" value="Ribosomal_bL9/RNase_H1_N"/>
</dbReference>
<dbReference type="GO" id="GO:0005840">
    <property type="term" value="C:ribosome"/>
    <property type="evidence" value="ECO:0007669"/>
    <property type="project" value="UniProtKB-KW"/>
</dbReference>
<evidence type="ECO:0000259" key="8">
    <source>
        <dbReference type="PROSITE" id="PS00651"/>
    </source>
</evidence>
<dbReference type="SUPFAM" id="SSF55653">
    <property type="entry name" value="Ribosomal protein L9 C-domain"/>
    <property type="match status" value="1"/>
</dbReference>
<comment type="similarity">
    <text evidence="1 7">Belongs to the bacterial ribosomal protein bL9 family.</text>
</comment>
<evidence type="ECO:0000256" key="6">
    <source>
        <dbReference type="ARBA" id="ARBA00035292"/>
    </source>
</evidence>
<dbReference type="Gene3D" id="3.10.430.100">
    <property type="entry name" value="Ribosomal protein L9, C-terminal domain"/>
    <property type="match status" value="1"/>
</dbReference>
<dbReference type="GO" id="GO:0006412">
    <property type="term" value="P:translation"/>
    <property type="evidence" value="ECO:0007669"/>
    <property type="project" value="UniProtKB-UniRule"/>
</dbReference>
<dbReference type="InterPro" id="IPR020594">
    <property type="entry name" value="Ribosomal_bL9_bac/chp"/>
</dbReference>
<comment type="caution">
    <text evidence="9">The sequence shown here is derived from an EMBL/GenBank/DDBJ whole genome shotgun (WGS) entry which is preliminary data.</text>
</comment>
<evidence type="ECO:0000256" key="4">
    <source>
        <dbReference type="ARBA" id="ARBA00022980"/>
    </source>
</evidence>
<dbReference type="PANTHER" id="PTHR21368">
    <property type="entry name" value="50S RIBOSOMAL PROTEIN L9"/>
    <property type="match status" value="1"/>
</dbReference>
<evidence type="ECO:0000256" key="3">
    <source>
        <dbReference type="ARBA" id="ARBA00022884"/>
    </source>
</evidence>
<evidence type="ECO:0000256" key="2">
    <source>
        <dbReference type="ARBA" id="ARBA00022730"/>
    </source>
</evidence>
<proteinExistence type="inferred from homology"/>
<keyword evidence="3 7" id="KW-0694">RNA-binding</keyword>
<keyword evidence="4 7" id="KW-0689">Ribosomal protein</keyword>
<reference evidence="9 10" key="1">
    <citation type="journal article" date="2016" name="Nat. Commun.">
        <title>Thousands of microbial genomes shed light on interconnected biogeochemical processes in an aquifer system.</title>
        <authorList>
            <person name="Anantharaman K."/>
            <person name="Brown C.T."/>
            <person name="Hug L.A."/>
            <person name="Sharon I."/>
            <person name="Castelle C.J."/>
            <person name="Probst A.J."/>
            <person name="Thomas B.C."/>
            <person name="Singh A."/>
            <person name="Wilkins M.J."/>
            <person name="Karaoz U."/>
            <person name="Brodie E.L."/>
            <person name="Williams K.H."/>
            <person name="Hubbard S.S."/>
            <person name="Banfield J.F."/>
        </authorList>
    </citation>
    <scope>NUCLEOTIDE SEQUENCE [LARGE SCALE GENOMIC DNA]</scope>
</reference>
<evidence type="ECO:0000313" key="10">
    <source>
        <dbReference type="Proteomes" id="UP000178892"/>
    </source>
</evidence>
<dbReference type="Gene3D" id="3.40.5.10">
    <property type="entry name" value="Ribosomal protein L9, N-terminal domain"/>
    <property type="match status" value="1"/>
</dbReference>
<dbReference type="InterPro" id="IPR000244">
    <property type="entry name" value="Ribosomal_bL9"/>
</dbReference>
<keyword evidence="2 7" id="KW-0699">rRNA-binding</keyword>
<sequence length="141" mass="15685">MKIILTKDVPGFGRAGEIKEASDGYARNFLLRRRLALPATAELLAKVQIEEQTRQNRLKEQEESAGALKYKLEAKTFVVKAKANKDRLFAAIHEKNIAAATGLDAKQIVISEPIKTLGMHEVEAKLFENIKAKIKISVESL</sequence>
<dbReference type="HAMAP" id="MF_00503">
    <property type="entry name" value="Ribosomal_bL9"/>
    <property type="match status" value="1"/>
</dbReference>
<dbReference type="Pfam" id="PF03948">
    <property type="entry name" value="Ribosomal_L9_C"/>
    <property type="match status" value="1"/>
</dbReference>
<dbReference type="GO" id="GO:0019843">
    <property type="term" value="F:rRNA binding"/>
    <property type="evidence" value="ECO:0007669"/>
    <property type="project" value="UniProtKB-UniRule"/>
</dbReference>
<organism evidence="9 10">
    <name type="scientific">Candidatus Doudnabacteria bacterium RIFCSPHIGHO2_01_FULL_46_24</name>
    <dbReference type="NCBI Taxonomy" id="1817825"/>
    <lineage>
        <taxon>Bacteria</taxon>
        <taxon>Candidatus Doudnaibacteriota</taxon>
    </lineage>
</organism>